<reference evidence="2 3" key="1">
    <citation type="submission" date="2019-04" db="EMBL/GenBank/DDBJ databases">
        <authorList>
            <consortium name="DOE Joint Genome Institute"/>
            <person name="Mondo S."/>
            <person name="Kjaerbolling I."/>
            <person name="Vesth T."/>
            <person name="Frisvad J.C."/>
            <person name="Nybo J.L."/>
            <person name="Theobald S."/>
            <person name="Kildgaard S."/>
            <person name="Isbrandt T."/>
            <person name="Kuo A."/>
            <person name="Sato A."/>
            <person name="Lyhne E.K."/>
            <person name="Kogle M.E."/>
            <person name="Wiebenga A."/>
            <person name="Kun R.S."/>
            <person name="Lubbers R.J."/>
            <person name="Makela M.R."/>
            <person name="Barry K."/>
            <person name="Chovatia M."/>
            <person name="Clum A."/>
            <person name="Daum C."/>
            <person name="Haridas S."/>
            <person name="He G."/>
            <person name="LaButti K."/>
            <person name="Lipzen A."/>
            <person name="Riley R."/>
            <person name="Salamov A."/>
            <person name="Simmons B.A."/>
            <person name="Magnuson J.K."/>
            <person name="Henrissat B."/>
            <person name="Mortensen U.H."/>
            <person name="Larsen T.O."/>
            <person name="Devries R.P."/>
            <person name="Grigoriev I.V."/>
            <person name="Machida M."/>
            <person name="Baker S.E."/>
            <person name="Andersen M.R."/>
            <person name="Cantor M.N."/>
            <person name="Hua S.X."/>
        </authorList>
    </citation>
    <scope>NUCLEOTIDE SEQUENCE [LARGE SCALE GENOMIC DNA]</scope>
    <source>
        <strain evidence="2 3">CBS 117616</strain>
    </source>
</reference>
<feature type="signal peptide" evidence="1">
    <location>
        <begin position="1"/>
        <end position="21"/>
    </location>
</feature>
<keyword evidence="3" id="KW-1185">Reference proteome</keyword>
<dbReference type="Proteomes" id="UP000325395">
    <property type="component" value="Unassembled WGS sequence"/>
</dbReference>
<name>A0ABQ6W2T1_9EURO</name>
<protein>
    <recommendedName>
        <fullName evidence="4">Secreted protein</fullName>
    </recommendedName>
</protein>
<organism evidence="2 3">
    <name type="scientific">Aspergillus pseudocaelatus</name>
    <dbReference type="NCBI Taxonomy" id="1825620"/>
    <lineage>
        <taxon>Eukaryota</taxon>
        <taxon>Fungi</taxon>
        <taxon>Dikarya</taxon>
        <taxon>Ascomycota</taxon>
        <taxon>Pezizomycotina</taxon>
        <taxon>Eurotiomycetes</taxon>
        <taxon>Eurotiomycetidae</taxon>
        <taxon>Eurotiales</taxon>
        <taxon>Aspergillaceae</taxon>
        <taxon>Aspergillus</taxon>
        <taxon>Aspergillus subgen. Circumdati</taxon>
    </lineage>
</organism>
<gene>
    <name evidence="2" type="ORF">BDV36DRAFT_123047</name>
</gene>
<keyword evidence="1" id="KW-0732">Signal</keyword>
<proteinExistence type="predicted"/>
<evidence type="ECO:0000313" key="3">
    <source>
        <dbReference type="Proteomes" id="UP000325395"/>
    </source>
</evidence>
<evidence type="ECO:0000313" key="2">
    <source>
        <dbReference type="EMBL" id="KAE8410421.1"/>
    </source>
</evidence>
<accession>A0ABQ6W2T1</accession>
<evidence type="ECO:0000256" key="1">
    <source>
        <dbReference type="SAM" id="SignalP"/>
    </source>
</evidence>
<evidence type="ECO:0008006" key="4">
    <source>
        <dbReference type="Google" id="ProtNLM"/>
    </source>
</evidence>
<dbReference type="EMBL" id="ML735949">
    <property type="protein sequence ID" value="KAE8410421.1"/>
    <property type="molecule type" value="Genomic_DNA"/>
</dbReference>
<sequence>MLVSMTLTSVLVWHLSSCNNAGHFPLVQSHFNSSLALYLSLSSMSRIGVEEIQIITNFDWLIWEGLRTKCRIMMSSPGFISAECHSYKSRHWRRSKEYFRTPIIAHSMRHRNQLHVP</sequence>
<feature type="chain" id="PRO_5045357931" description="Secreted protein" evidence="1">
    <location>
        <begin position="22"/>
        <end position="117"/>
    </location>
</feature>